<gene>
    <name evidence="2" type="ORF">JW613_17625</name>
</gene>
<comment type="caution">
    <text evidence="2">The sequence shown here is derived from an EMBL/GenBank/DDBJ whole genome shotgun (WGS) entry which is preliminary data.</text>
</comment>
<evidence type="ECO:0000313" key="3">
    <source>
        <dbReference type="Proteomes" id="UP000721954"/>
    </source>
</evidence>
<dbReference type="Proteomes" id="UP000721954">
    <property type="component" value="Unassembled WGS sequence"/>
</dbReference>
<sequence>MRDMTQVYPGRAGVTVPTAPAGLVELVGECLTQPPEAERPVIVLLGPRGSGASDAHGALMARFGTDQAPFAYLNFGSEQPLRPRYALGLIARQLERKLARYRVSRFPRLTLGLLASDSDIGDLGTVPLRDQRRQLHRRLSHFEDRTFENYGDYLSGFLQVGRSALGLPAGIPSVFEDMVMGAARDGARMVSGLLSRHRFTESARWYAAHRLTGGSNPWDAVIELNHWRLGSAENVEKLEQILFAAFLEDLRRNAELSFAPGSYLLLLDGCHTEHGRRFLQLLLTTREDTWAATRSLGSPTAPTGDPLTVVASTNRWLPGWGPPSGEPWGWSVRTPDHAGLSDWRRRRPPGSGAYWYPLRLRDLTLDEVRTRLSDRPQRDPALAPFVHRLTCGLPRAVQQVLTLLDQADLPAGSGHERAAWLRRLPERTLPGPIHPARLGRQDGRQQGGGRTGAGRQEARQDGRQDGDGPGRRTSADRPPLPAGDEGVRLVEAALDPLLDGFDAAERATLEACAATPDLSVGCQVFGEGAGSARAEPSGSLFTKAHAGFLLAHGHPDDRPVLHPWPRRLLLWRLAERPGDWEAAHQRLSDHYTAEGQPVRAMYHRLALQQIGAVTEFLVRRLESVDTPRWVAEFNTVTAAPTRVPLEKVYRDLLGPLTRSLSAAETPLEAAVRGLLVARWLWNDPLVDPEMRLGPTLAARFERLSEEHPRGESLHLLNEAERYRSWIHPQTWIEEG</sequence>
<reference evidence="2 3" key="1">
    <citation type="submission" date="2021-02" db="EMBL/GenBank/DDBJ databases">
        <title>Streptomyces spirodelae sp. nov., isolated from duckweed.</title>
        <authorList>
            <person name="Saimee Y."/>
            <person name="Duangmal K."/>
        </authorList>
    </citation>
    <scope>NUCLEOTIDE SEQUENCE [LARGE SCALE GENOMIC DNA]</scope>
    <source>
        <strain evidence="2 3">DSM 42105</strain>
    </source>
</reference>
<accession>A0ABS3XXH0</accession>
<feature type="region of interest" description="Disordered" evidence="1">
    <location>
        <begin position="423"/>
        <end position="484"/>
    </location>
</feature>
<feature type="compositionally biased region" description="Basic and acidic residues" evidence="1">
    <location>
        <begin position="456"/>
        <end position="475"/>
    </location>
</feature>
<keyword evidence="3" id="KW-1185">Reference proteome</keyword>
<dbReference type="EMBL" id="JAFFZM010000010">
    <property type="protein sequence ID" value="MBO8200103.1"/>
    <property type="molecule type" value="Genomic_DNA"/>
</dbReference>
<proteinExistence type="predicted"/>
<protein>
    <recommendedName>
        <fullName evidence="4">ATP-binding protein</fullName>
    </recommendedName>
</protein>
<evidence type="ECO:0000256" key="1">
    <source>
        <dbReference type="SAM" id="MobiDB-lite"/>
    </source>
</evidence>
<organism evidence="2 3">
    <name type="scientific">Streptomyces smyrnaeus</name>
    <dbReference type="NCBI Taxonomy" id="1387713"/>
    <lineage>
        <taxon>Bacteria</taxon>
        <taxon>Bacillati</taxon>
        <taxon>Actinomycetota</taxon>
        <taxon>Actinomycetes</taxon>
        <taxon>Kitasatosporales</taxon>
        <taxon>Streptomycetaceae</taxon>
        <taxon>Streptomyces</taxon>
    </lineage>
</organism>
<evidence type="ECO:0000313" key="2">
    <source>
        <dbReference type="EMBL" id="MBO8200103.1"/>
    </source>
</evidence>
<evidence type="ECO:0008006" key="4">
    <source>
        <dbReference type="Google" id="ProtNLM"/>
    </source>
</evidence>
<name>A0ABS3XXH0_9ACTN</name>